<feature type="domain" description="SPX" evidence="17">
    <location>
        <begin position="169"/>
        <end position="352"/>
    </location>
</feature>
<evidence type="ECO:0000256" key="3">
    <source>
        <dbReference type="ARBA" id="ARBA00012960"/>
    </source>
</evidence>
<evidence type="ECO:0000256" key="15">
    <source>
        <dbReference type="SAM" id="MobiDB-lite"/>
    </source>
</evidence>
<dbReference type="GO" id="GO:0006799">
    <property type="term" value="P:polyphosphate biosynthetic process"/>
    <property type="evidence" value="ECO:0007669"/>
    <property type="project" value="UniProtKB-ARBA"/>
</dbReference>
<evidence type="ECO:0000313" key="18">
    <source>
        <dbReference type="EMBL" id="ELU40058.1"/>
    </source>
</evidence>
<dbReference type="InterPro" id="IPR018966">
    <property type="entry name" value="VTC_domain"/>
</dbReference>
<dbReference type="OrthoDB" id="6493944at2759"/>
<feature type="transmembrane region" description="Helical" evidence="16">
    <location>
        <begin position="940"/>
        <end position="963"/>
    </location>
</feature>
<keyword evidence="5" id="KW-0808">Transferase</keyword>
<evidence type="ECO:0000256" key="9">
    <source>
        <dbReference type="ARBA" id="ARBA00050204"/>
    </source>
</evidence>
<dbReference type="Pfam" id="PF03105">
    <property type="entry name" value="SPX"/>
    <property type="match status" value="1"/>
</dbReference>
<comment type="catalytic activity">
    <reaction evidence="9">
        <text>[phosphate](n) + ATP = [phosphate](n+1) + ADP</text>
        <dbReference type="Rhea" id="RHEA:19573"/>
        <dbReference type="Rhea" id="RHEA-COMP:9859"/>
        <dbReference type="Rhea" id="RHEA-COMP:14280"/>
        <dbReference type="ChEBI" id="CHEBI:16838"/>
        <dbReference type="ChEBI" id="CHEBI:30616"/>
        <dbReference type="ChEBI" id="CHEBI:456216"/>
        <dbReference type="EC" id="2.7.4.1"/>
    </reaction>
    <physiologicalReaction direction="left-to-right" evidence="9">
        <dbReference type="Rhea" id="RHEA:19574"/>
    </physiologicalReaction>
</comment>
<gene>
    <name evidence="18" type="ORF">AG1IA_05923</name>
</gene>
<dbReference type="CDD" id="cd07751">
    <property type="entry name" value="PolyPPase_VTC4_like"/>
    <property type="match status" value="1"/>
</dbReference>
<dbReference type="OMA" id="NVNAYMR"/>
<evidence type="ECO:0000256" key="2">
    <source>
        <dbReference type="ARBA" id="ARBA00004128"/>
    </source>
</evidence>
<keyword evidence="7 16" id="KW-1133">Transmembrane helix</keyword>
<keyword evidence="6 16" id="KW-0812">Transmembrane</keyword>
<dbReference type="PANTHER" id="PTHR46140:SF1">
    <property type="entry name" value="VACUOLAR TRANSPORTER CHAPERONE COMPLEX SUBUNIT 4-RELATED"/>
    <property type="match status" value="1"/>
</dbReference>
<evidence type="ECO:0000256" key="10">
    <source>
        <dbReference type="ARBA" id="ARBA00061390"/>
    </source>
</evidence>
<protein>
    <recommendedName>
        <fullName evidence="11">Vacuolar transporter chaperone complex subunit 4</fullName>
        <ecNumber evidence="3">2.7.4.1</ecNumber>
    </recommendedName>
    <alternativeName>
        <fullName evidence="13">Polyphosphate kinase</fullName>
    </alternativeName>
    <alternativeName>
        <fullName evidence="12">SPX-dependent polyphosphate polymerase VTC subunit 4</fullName>
    </alternativeName>
    <alternativeName>
        <fullName evidence="14">Vacuolar membrane polyphosphate polymerase catalytic subunit</fullName>
    </alternativeName>
</protein>
<comment type="similarity">
    <text evidence="10">Belongs to the VTC4 family.</text>
</comment>
<dbReference type="PROSITE" id="PS51382">
    <property type="entry name" value="SPX"/>
    <property type="match status" value="1"/>
</dbReference>
<comment type="caution">
    <text evidence="18">The sequence shown here is derived from an EMBL/GenBank/DDBJ whole genome shotgun (WGS) entry which is preliminary data.</text>
</comment>
<dbReference type="AlphaFoldDB" id="L8WTH1"/>
<accession>L8WTH1</accession>
<feature type="compositionally biased region" description="Basic and acidic residues" evidence="15">
    <location>
        <begin position="786"/>
        <end position="799"/>
    </location>
</feature>
<dbReference type="GO" id="GO:0033254">
    <property type="term" value="C:vacuolar transporter chaperone complex"/>
    <property type="evidence" value="ECO:0007669"/>
    <property type="project" value="TreeGrafter"/>
</dbReference>
<proteinExistence type="inferred from homology"/>
<dbReference type="Gene3D" id="3.20.100.30">
    <property type="entry name" value="VTC, catalytic tunnel domain"/>
    <property type="match status" value="1"/>
</dbReference>
<feature type="region of interest" description="Disordered" evidence="15">
    <location>
        <begin position="711"/>
        <end position="741"/>
    </location>
</feature>
<evidence type="ECO:0000313" key="19">
    <source>
        <dbReference type="Proteomes" id="UP000011668"/>
    </source>
</evidence>
<dbReference type="InterPro" id="IPR042267">
    <property type="entry name" value="VTC_sf"/>
</dbReference>
<dbReference type="GO" id="GO:0000329">
    <property type="term" value="C:fungal-type vacuole membrane"/>
    <property type="evidence" value="ECO:0007669"/>
    <property type="project" value="TreeGrafter"/>
</dbReference>
<evidence type="ECO:0000256" key="7">
    <source>
        <dbReference type="ARBA" id="ARBA00022989"/>
    </source>
</evidence>
<organism evidence="18 19">
    <name type="scientific">Thanatephorus cucumeris (strain AG1-IA)</name>
    <name type="common">Rice sheath blight fungus</name>
    <name type="synonym">Rhizoctonia solani</name>
    <dbReference type="NCBI Taxonomy" id="983506"/>
    <lineage>
        <taxon>Eukaryota</taxon>
        <taxon>Fungi</taxon>
        <taxon>Dikarya</taxon>
        <taxon>Basidiomycota</taxon>
        <taxon>Agaricomycotina</taxon>
        <taxon>Agaricomycetes</taxon>
        <taxon>Cantharellales</taxon>
        <taxon>Ceratobasidiaceae</taxon>
        <taxon>Rhizoctonia</taxon>
        <taxon>Rhizoctonia solani AG-1</taxon>
    </lineage>
</organism>
<comment type="cofactor">
    <cofactor evidence="1">
        <name>Mn(2+)</name>
        <dbReference type="ChEBI" id="CHEBI:29035"/>
    </cofactor>
</comment>
<feature type="compositionally biased region" description="Acidic residues" evidence="15">
    <location>
        <begin position="279"/>
        <end position="291"/>
    </location>
</feature>
<evidence type="ECO:0000256" key="13">
    <source>
        <dbReference type="ARBA" id="ARBA00080494"/>
    </source>
</evidence>
<keyword evidence="19" id="KW-1185">Reference proteome</keyword>
<dbReference type="InterPro" id="IPR051572">
    <property type="entry name" value="VTC_Complex_Subunit"/>
</dbReference>
<evidence type="ECO:0000256" key="4">
    <source>
        <dbReference type="ARBA" id="ARBA00022554"/>
    </source>
</evidence>
<evidence type="ECO:0000256" key="8">
    <source>
        <dbReference type="ARBA" id="ARBA00023136"/>
    </source>
</evidence>
<dbReference type="CDD" id="cd14480">
    <property type="entry name" value="SPX_VTC2_like"/>
    <property type="match status" value="1"/>
</dbReference>
<sequence length="1009" mass="115332">MIGDVVVSRFADEVVSSVRQALLLVSALVVTEYLKVNKAFQTASTNTARVVERSGAPTVLPTLVETRGAIQEFRENHGYSWALADPGGFKEKLYLNPVQHIDKVNVPCFHCNGLDPSRVNHMCWTSTQRSPERKPFRMVSGRVQSRFTQRHFVWKARSTVSHTWYAPNMKFGQKIKNDSYAEWRAYYLDYTGLKKFLKARTSEDRWTSEDEDKFVAKLEAELEKIHQFQMTKASELGARINSAEHSVKSLVEQQDEQEEGHRDIEDGRPPVQPDRADDAGSDDELDDVLDDEDDDIDSLEENFRQLEEEVATIVADVHDLALYTKLNFTGFVKIVKKHDKQTGLTLKRTFAHDYLEKRPFYKYNWDSIIVKLSKLYDLVRTRGHPIQGDSSAGGAQNAFVRQTTKYWVHPDNLVHLKLAILRHLPVLGRWCFTDNESVLHIPYLVFNPNKEFEPSDSAITSIYFDNEDLELYLGRLEKTEGAEAVRLRWYGDMSSRTIFVERKTHREDWTGEKSVKERFPIKEDKVNAFLRGEYTMDEEFRALVKKGKKSEQEVEGMIQLASEVQYAILTRKLVPVMRSFYNRTAFQLPGDARVRISLDTELTMVREDNWDGEVRSGDNWRRPDAGIDFPFPNVPDRDKEIFKYGVLEVKLQTQLGQEPPQWVRDLVSSHLVESVPKFSKFIHGCATLLPNRVDLVPFWLPQMEADIRKPDTGNVAIGRPISAATSPESHTPASEADQVLRYTEPVSEGEEDEMRDYGVAQDEVSIARLDAKAAAQVIKERQAELERQKLEEMQKDKTPTSEGRLTSAPEPDLADDEDDERTPFLRRRRSSQPAERPKGLSINPLAPSKAFDKNFKSALNKRNGNIPEGDEEEAVPEREETEYVRHFIAQPGKKIAVPVRVEPKVYFANERTFLKWLQFAVMIGTVATTLLNFSKPGDNVAFYSAICFTFASLLAIAYAGVIFVIRALKLRTREVSEWYYDRYGPTVLSVVLLASIAANLGMRISEDGF</sequence>
<comment type="subcellular location">
    <subcellularLocation>
        <location evidence="2">Vacuole membrane</location>
        <topology evidence="2">Multi-pass membrane protein</topology>
    </subcellularLocation>
</comment>
<evidence type="ECO:0000256" key="11">
    <source>
        <dbReference type="ARBA" id="ARBA00067464"/>
    </source>
</evidence>
<evidence type="ECO:0000256" key="5">
    <source>
        <dbReference type="ARBA" id="ARBA00022679"/>
    </source>
</evidence>
<evidence type="ECO:0000256" key="12">
    <source>
        <dbReference type="ARBA" id="ARBA00075894"/>
    </source>
</evidence>
<evidence type="ECO:0000259" key="17">
    <source>
        <dbReference type="PROSITE" id="PS51382"/>
    </source>
</evidence>
<evidence type="ECO:0000256" key="1">
    <source>
        <dbReference type="ARBA" id="ARBA00001936"/>
    </source>
</evidence>
<evidence type="ECO:0000256" key="6">
    <source>
        <dbReference type="ARBA" id="ARBA00022692"/>
    </source>
</evidence>
<dbReference type="STRING" id="983506.L8WTH1"/>
<keyword evidence="8 16" id="KW-0472">Membrane</keyword>
<reference evidence="18 19" key="1">
    <citation type="journal article" date="2013" name="Nat. Commun.">
        <title>The evolution and pathogenic mechanisms of the rice sheath blight pathogen.</title>
        <authorList>
            <person name="Zheng A."/>
            <person name="Lin R."/>
            <person name="Xu L."/>
            <person name="Qin P."/>
            <person name="Tang C."/>
            <person name="Ai P."/>
            <person name="Zhang D."/>
            <person name="Liu Y."/>
            <person name="Sun Z."/>
            <person name="Feng H."/>
            <person name="Wang Y."/>
            <person name="Chen Y."/>
            <person name="Liang X."/>
            <person name="Fu R."/>
            <person name="Li Q."/>
            <person name="Zhang J."/>
            <person name="Yu X."/>
            <person name="Xie Z."/>
            <person name="Ding L."/>
            <person name="Guan P."/>
            <person name="Tang J."/>
            <person name="Liang Y."/>
            <person name="Wang S."/>
            <person name="Deng Q."/>
            <person name="Li S."/>
            <person name="Zhu J."/>
            <person name="Wang L."/>
            <person name="Liu H."/>
            <person name="Li P."/>
        </authorList>
    </citation>
    <scope>NUCLEOTIDE SEQUENCE [LARGE SCALE GENOMIC DNA]</scope>
    <source>
        <strain evidence="19">AG-1 IA</strain>
    </source>
</reference>
<feature type="compositionally biased region" description="Polar residues" evidence="15">
    <location>
        <begin position="723"/>
        <end position="732"/>
    </location>
</feature>
<dbReference type="PANTHER" id="PTHR46140">
    <property type="entry name" value="VACUOLAR TRANSPORTER CHAPERONE 1-RELATED"/>
    <property type="match status" value="1"/>
</dbReference>
<keyword evidence="4" id="KW-0926">Vacuole</keyword>
<dbReference type="InterPro" id="IPR004331">
    <property type="entry name" value="SPX_dom"/>
</dbReference>
<feature type="region of interest" description="Disordered" evidence="15">
    <location>
        <begin position="247"/>
        <end position="291"/>
    </location>
</feature>
<feature type="region of interest" description="Disordered" evidence="15">
    <location>
        <begin position="786"/>
        <end position="848"/>
    </location>
</feature>
<name>L8WTH1_THACA</name>
<dbReference type="HOGENOM" id="CLU_009308_0_1_1"/>
<dbReference type="Pfam" id="PF02656">
    <property type="entry name" value="DUF202"/>
    <property type="match status" value="1"/>
</dbReference>
<dbReference type="Proteomes" id="UP000011668">
    <property type="component" value="Unassembled WGS sequence"/>
</dbReference>
<evidence type="ECO:0000256" key="16">
    <source>
        <dbReference type="SAM" id="Phobius"/>
    </source>
</evidence>
<dbReference type="InterPro" id="IPR003807">
    <property type="entry name" value="DUF202"/>
</dbReference>
<dbReference type="GO" id="GO:0008976">
    <property type="term" value="F:polyphosphate kinase activity"/>
    <property type="evidence" value="ECO:0007669"/>
    <property type="project" value="UniProtKB-EC"/>
</dbReference>
<dbReference type="FunFam" id="3.20.100.30:FF:000001">
    <property type="entry name" value="Vacuolar transporter chaperone 4"/>
    <property type="match status" value="1"/>
</dbReference>
<dbReference type="EMBL" id="AFRT01001523">
    <property type="protein sequence ID" value="ELU40058.1"/>
    <property type="molecule type" value="Genomic_DNA"/>
</dbReference>
<dbReference type="EC" id="2.7.4.1" evidence="3"/>
<feature type="compositionally biased region" description="Basic and acidic residues" evidence="15">
    <location>
        <begin position="259"/>
        <end position="278"/>
    </location>
</feature>
<feature type="transmembrane region" description="Helical" evidence="16">
    <location>
        <begin position="983"/>
        <end position="1002"/>
    </location>
</feature>
<evidence type="ECO:0000256" key="14">
    <source>
        <dbReference type="ARBA" id="ARBA00081313"/>
    </source>
</evidence>
<dbReference type="Pfam" id="PF09359">
    <property type="entry name" value="VTC"/>
    <property type="match status" value="1"/>
</dbReference>